<organism evidence="1 2">
    <name type="scientific">Grimontia celer</name>
    <dbReference type="NCBI Taxonomy" id="1796497"/>
    <lineage>
        <taxon>Bacteria</taxon>
        <taxon>Pseudomonadati</taxon>
        <taxon>Pseudomonadota</taxon>
        <taxon>Gammaproteobacteria</taxon>
        <taxon>Vibrionales</taxon>
        <taxon>Vibrionaceae</taxon>
        <taxon>Grimontia</taxon>
    </lineage>
</organism>
<dbReference type="AlphaFoldDB" id="A0A128F3S9"/>
<evidence type="ECO:0000313" key="1">
    <source>
        <dbReference type="EMBL" id="CZF81437.1"/>
    </source>
</evidence>
<dbReference type="EMBL" id="FIZX01000002">
    <property type="protein sequence ID" value="CZF81437.1"/>
    <property type="molecule type" value="Genomic_DNA"/>
</dbReference>
<evidence type="ECO:0000313" key="2">
    <source>
        <dbReference type="Proteomes" id="UP000071641"/>
    </source>
</evidence>
<dbReference type="STRING" id="1796497.GCE9029_02609"/>
<dbReference type="OrthoDB" id="9020366at2"/>
<reference evidence="2" key="1">
    <citation type="submission" date="2016-02" db="EMBL/GenBank/DDBJ databases">
        <authorList>
            <person name="Rodrigo-Torres Lidia"/>
            <person name="Arahal R.David."/>
        </authorList>
    </citation>
    <scope>NUCLEOTIDE SEQUENCE [LARGE SCALE GENOMIC DNA]</scope>
    <source>
        <strain evidence="2">CECT 9029</strain>
    </source>
</reference>
<accession>A0A128F3S9</accession>
<keyword evidence="2" id="KW-1185">Reference proteome</keyword>
<dbReference type="Proteomes" id="UP000071641">
    <property type="component" value="Unassembled WGS sequence"/>
</dbReference>
<name>A0A128F3S9_9GAMM</name>
<proteinExistence type="predicted"/>
<gene>
    <name evidence="1" type="ORF">GCE9029_02609</name>
</gene>
<sequence length="300" mass="34280">MNTKALIEVTVLPDNSLQLETLPKVQIGTDCHTVNASTSVEVNGTSFSLFSQQDPDTFIVCKTYDVETESYFKQEAVIPAKYPIAMLHSFYFGGQPWLLSYHPDSDYVQFYRFDGEAITIIPVTSIRVGKGFTTVQPLYYRNDVFFVAYNKETGDVVKMQIVAPAYSELYAQKVWSATWAQGWTRFSFFRLGAENFFIKTNENYHKVNIDHFMDSIELGSHPVLNEPASQEMLSLSDVQTFYDISQNPYFFTYEPNGKMTFNRFDGDCEGWQLALSSQQAADTSLRHTVQLKECTLILML</sequence>
<protein>
    <submittedName>
        <fullName evidence="1">Uncharacterized protein</fullName>
    </submittedName>
</protein>
<dbReference type="RefSeq" id="WP_062663660.1">
    <property type="nucleotide sequence ID" value="NZ_FIZX01000002.1"/>
</dbReference>